<feature type="region of interest" description="Disordered" evidence="3">
    <location>
        <begin position="20"/>
        <end position="72"/>
    </location>
</feature>
<dbReference type="Pfam" id="PF00326">
    <property type="entry name" value="Peptidase_S9"/>
    <property type="match status" value="1"/>
</dbReference>
<reference evidence="6 7" key="1">
    <citation type="submission" date="2022-11" db="EMBL/GenBank/DDBJ databases">
        <title>Minimal conservation of predation-associated metabolite biosynthetic gene clusters underscores biosynthetic potential of Myxococcota including descriptions for ten novel species: Archangium lansinium sp. nov., Myxococcus landrumus sp. nov., Nannocystis bai.</title>
        <authorList>
            <person name="Ahearne A."/>
            <person name="Stevens C."/>
            <person name="Dowd S."/>
        </authorList>
    </citation>
    <scope>NUCLEOTIDE SEQUENCE [LARGE SCALE GENOMIC DNA]</scope>
    <source>
        <strain evidence="6 7">RJM3</strain>
    </source>
</reference>
<evidence type="ECO:0000256" key="1">
    <source>
        <dbReference type="ARBA" id="ARBA00022801"/>
    </source>
</evidence>
<keyword evidence="7" id="KW-1185">Reference proteome</keyword>
<dbReference type="PANTHER" id="PTHR42776:SF27">
    <property type="entry name" value="DIPEPTIDYL PEPTIDASE FAMILY MEMBER 6"/>
    <property type="match status" value="1"/>
</dbReference>
<dbReference type="Gene3D" id="2.120.10.30">
    <property type="entry name" value="TolB, C-terminal domain"/>
    <property type="match status" value="2"/>
</dbReference>
<name>A0ABT5F784_9BACT</name>
<keyword evidence="4" id="KW-0732">Signal</keyword>
<feature type="compositionally biased region" description="Low complexity" evidence="3">
    <location>
        <begin position="20"/>
        <end position="67"/>
    </location>
</feature>
<dbReference type="Gene3D" id="3.40.50.1820">
    <property type="entry name" value="alpha/beta hydrolase"/>
    <property type="match status" value="1"/>
</dbReference>
<dbReference type="InterPro" id="IPR011659">
    <property type="entry name" value="WD40"/>
</dbReference>
<proteinExistence type="predicted"/>
<sequence>MRTRFPTLLVLALLGCGAAPASGPATPSATSTAPASPSAAALPPWTTPATPAAPAASAPAAVPTLPAETHPETRPLAVDVASLPRIQAVSISPDGQQVAYVVKETRLDPDAQPSDSDTSGGWKSEAQLWVVGRAGGTPRQLTRAEKSVGNPRWLPDGRAVAFVRAQGKGRKIHVLPLDGGEAEVLDLGELEFEDYDFSPDGRALAFTAAPPLTAAEKEATWRNGGVVDEASHFRSSQLWVLPRGGKVPRRVTSGKENVITFRWSPDGRTFAVITSPSAEPHDAAISHSVRILGAADGALVRELTREPRPLGSLAWSPDGRHLAVHSGKNTLSMLNALHVYEVAGGRSWDLADKLDATITSFAWSGDSRNLTLVVAERTGTKLVRIPAAGGSATQLGRTTRILGPLGTTDRSGRFAATVSSAPTDPHAPTVVDLQTGALQVVAPQAPRVAGWTLAKSEVVRWKNADGMEIEGVLTVSPHAGAGPAPLLVYPHGGPDDVSQDGFSPFAQYMAARGYSVLRPNYRGSFGYGQAFYAANRGRLGEVEFADIESGVDALIKAGRVDPQRLYYGGWSWGGFVTAWTIGHTRRYRAALVGAGVVDVVAQYANSDINHGAAAEWEFRGNPWKQPEEFADSNPLRSVSKVVTPTLIAHGDEDARVPPINGWLLYRALTDIGCEVRFHRYPREPHGFGEPAHQVHLWTTWAAWYAAH</sequence>
<dbReference type="Pfam" id="PF07676">
    <property type="entry name" value="PD40"/>
    <property type="match status" value="2"/>
</dbReference>
<evidence type="ECO:0000256" key="2">
    <source>
        <dbReference type="ARBA" id="ARBA00022825"/>
    </source>
</evidence>
<feature type="signal peptide" evidence="4">
    <location>
        <begin position="1"/>
        <end position="21"/>
    </location>
</feature>
<feature type="domain" description="Peptidase S9 prolyl oligopeptidase catalytic" evidence="5">
    <location>
        <begin position="505"/>
        <end position="706"/>
    </location>
</feature>
<dbReference type="SUPFAM" id="SSF82171">
    <property type="entry name" value="DPP6 N-terminal domain-like"/>
    <property type="match status" value="1"/>
</dbReference>
<accession>A0ABT5F784</accession>
<dbReference type="Proteomes" id="UP001221411">
    <property type="component" value="Unassembled WGS sequence"/>
</dbReference>
<evidence type="ECO:0000256" key="3">
    <source>
        <dbReference type="SAM" id="MobiDB-lite"/>
    </source>
</evidence>
<gene>
    <name evidence="6" type="ORF">POL67_46895</name>
</gene>
<dbReference type="InterPro" id="IPR011042">
    <property type="entry name" value="6-blade_b-propeller_TolB-like"/>
</dbReference>
<dbReference type="EMBL" id="JAQNDO010000001">
    <property type="protein sequence ID" value="MDC0748946.1"/>
    <property type="molecule type" value="Genomic_DNA"/>
</dbReference>
<dbReference type="InterPro" id="IPR029058">
    <property type="entry name" value="AB_hydrolase_fold"/>
</dbReference>
<protein>
    <submittedName>
        <fullName evidence="6">S9 family peptidase</fullName>
    </submittedName>
</protein>
<evidence type="ECO:0000313" key="6">
    <source>
        <dbReference type="EMBL" id="MDC0748946.1"/>
    </source>
</evidence>
<evidence type="ECO:0000259" key="5">
    <source>
        <dbReference type="Pfam" id="PF00326"/>
    </source>
</evidence>
<dbReference type="PANTHER" id="PTHR42776">
    <property type="entry name" value="SERINE PEPTIDASE S9 FAMILY MEMBER"/>
    <property type="match status" value="1"/>
</dbReference>
<comment type="caution">
    <text evidence="6">The sequence shown here is derived from an EMBL/GenBank/DDBJ whole genome shotgun (WGS) entry which is preliminary data.</text>
</comment>
<keyword evidence="1" id="KW-0378">Hydrolase</keyword>
<keyword evidence="2" id="KW-0645">Protease</keyword>
<feature type="chain" id="PRO_5045210096" evidence="4">
    <location>
        <begin position="22"/>
        <end position="707"/>
    </location>
</feature>
<evidence type="ECO:0000256" key="4">
    <source>
        <dbReference type="SAM" id="SignalP"/>
    </source>
</evidence>
<evidence type="ECO:0000313" key="7">
    <source>
        <dbReference type="Proteomes" id="UP001221411"/>
    </source>
</evidence>
<organism evidence="6 7">
    <name type="scientific">Polyangium mundeleinium</name>
    <dbReference type="NCBI Taxonomy" id="2995306"/>
    <lineage>
        <taxon>Bacteria</taxon>
        <taxon>Pseudomonadati</taxon>
        <taxon>Myxococcota</taxon>
        <taxon>Polyangia</taxon>
        <taxon>Polyangiales</taxon>
        <taxon>Polyangiaceae</taxon>
        <taxon>Polyangium</taxon>
    </lineage>
</organism>
<dbReference type="SUPFAM" id="SSF53474">
    <property type="entry name" value="alpha/beta-Hydrolases"/>
    <property type="match status" value="1"/>
</dbReference>
<dbReference type="PROSITE" id="PS51257">
    <property type="entry name" value="PROKAR_LIPOPROTEIN"/>
    <property type="match status" value="1"/>
</dbReference>
<dbReference type="RefSeq" id="WP_271928260.1">
    <property type="nucleotide sequence ID" value="NZ_JAQNDO010000001.1"/>
</dbReference>
<keyword evidence="2" id="KW-0720">Serine protease</keyword>
<dbReference type="InterPro" id="IPR001375">
    <property type="entry name" value="Peptidase_S9_cat"/>
</dbReference>